<dbReference type="PANTHER" id="PTHR43293:SF3">
    <property type="entry name" value="CHOLESTEROL RING-CLEAVING HYDROLASE IPDB SUBUNIT"/>
    <property type="match status" value="1"/>
</dbReference>
<protein>
    <submittedName>
        <fullName evidence="1">Glutaconate CoA-transferase subunit A</fullName>
        <ecNumber evidence="1">2.8.3.12</ecNumber>
    </submittedName>
</protein>
<organism evidence="1 2">
    <name type="scientific">Desulfotignum phosphitoxidans DSM 13687</name>
    <dbReference type="NCBI Taxonomy" id="1286635"/>
    <lineage>
        <taxon>Bacteria</taxon>
        <taxon>Pseudomonadati</taxon>
        <taxon>Thermodesulfobacteriota</taxon>
        <taxon>Desulfobacteria</taxon>
        <taxon>Desulfobacterales</taxon>
        <taxon>Desulfobacteraceae</taxon>
        <taxon>Desulfotignum</taxon>
    </lineage>
</organism>
<dbReference type="SMART" id="SM00882">
    <property type="entry name" value="CoA_trans"/>
    <property type="match status" value="1"/>
</dbReference>
<accession>S0FZE3</accession>
<reference evidence="1 2" key="1">
    <citation type="journal article" date="2013" name="Genome Announc.">
        <title>Draft Genome Sequence of Desulfotignum phosphitoxidans DSM 13687 Strain FiPS-3.</title>
        <authorList>
            <person name="Poehlein A."/>
            <person name="Daniel R."/>
            <person name="Simeonova D.D."/>
        </authorList>
    </citation>
    <scope>NUCLEOTIDE SEQUENCE [LARGE SCALE GENOMIC DNA]</scope>
    <source>
        <strain evidence="1 2">DSM 13687</strain>
    </source>
</reference>
<comment type="caution">
    <text evidence="1">The sequence shown here is derived from an EMBL/GenBank/DDBJ whole genome shotgun (WGS) entry which is preliminary data.</text>
</comment>
<dbReference type="EMBL" id="APJX01000017">
    <property type="protein sequence ID" value="EMS77327.1"/>
    <property type="molecule type" value="Genomic_DNA"/>
</dbReference>
<dbReference type="GO" id="GO:0018730">
    <property type="term" value="F:glutaconate CoA-transferase activity"/>
    <property type="evidence" value="ECO:0007669"/>
    <property type="project" value="UniProtKB-EC"/>
</dbReference>
<dbReference type="Proteomes" id="UP000014216">
    <property type="component" value="Unassembled WGS sequence"/>
</dbReference>
<keyword evidence="1" id="KW-0808">Transferase</keyword>
<dbReference type="EC" id="2.8.3.12" evidence="1"/>
<dbReference type="Gene3D" id="3.30.30.40">
    <property type="match status" value="1"/>
</dbReference>
<evidence type="ECO:0000313" key="1">
    <source>
        <dbReference type="EMBL" id="EMS77327.1"/>
    </source>
</evidence>
<name>S0FZE3_9BACT</name>
<proteinExistence type="predicted"/>
<keyword evidence="2" id="KW-1185">Reference proteome</keyword>
<evidence type="ECO:0000313" key="2">
    <source>
        <dbReference type="Proteomes" id="UP000014216"/>
    </source>
</evidence>
<dbReference type="SUPFAM" id="SSF100950">
    <property type="entry name" value="NagB/RpiA/CoA transferase-like"/>
    <property type="match status" value="1"/>
</dbReference>
<dbReference type="Gene3D" id="3.40.1080.10">
    <property type="entry name" value="Glutaconate Coenzyme A-transferase"/>
    <property type="match status" value="1"/>
</dbReference>
<gene>
    <name evidence="1" type="primary">gctA</name>
    <name evidence="1" type="ORF">Dpo_17c00310</name>
</gene>
<dbReference type="RefSeq" id="WP_006968696.1">
    <property type="nucleotide sequence ID" value="NZ_APJX01000017.1"/>
</dbReference>
<dbReference type="AlphaFoldDB" id="S0FZE3"/>
<dbReference type="InterPro" id="IPR037171">
    <property type="entry name" value="NagB/RpiA_transferase-like"/>
</dbReference>
<sequence length="325" mass="35877">MNNDLNKIMPLAQAVARFVKTGSHISIGGFTLNRNPMAAVYEIIRQKIKELHLYAHSNGTGLDELIGAGCVSRLEIAYGGNGKAAPTCIRFARAVQNNEILFEDYSNYMMSLRFMAGAMGVPFLPTLSGLGSDMLTTWGFSESMRRSDPKIVDSKLAVVDNPFGNWGGAKKVVAVPAINPDVTIIHVQKADAMGTCRIQGLTFADVEQVKASRHVIVTCEQLVEKPVLREHPDMNQIPFIHVTAVCHVPFGGYPTAVYGHYDYDAQYLKRFAKAARDEAAFKAYQDRFIFGVKDHEQFLEKVGKDRLAAIAADPKTGYSVNMKRD</sequence>
<dbReference type="PATRIC" id="fig|1286635.3.peg.4745"/>
<dbReference type="Pfam" id="PF01144">
    <property type="entry name" value="CoA_trans"/>
    <property type="match status" value="1"/>
</dbReference>
<dbReference type="InterPro" id="IPR004165">
    <property type="entry name" value="CoA_trans_fam_I"/>
</dbReference>
<dbReference type="PANTHER" id="PTHR43293">
    <property type="entry name" value="ACETATE COA-TRANSFERASE YDIF"/>
    <property type="match status" value="1"/>
</dbReference>
<dbReference type="OrthoDB" id="9777193at2"/>